<keyword evidence="1" id="KW-0472">Membrane</keyword>
<dbReference type="KEGG" id="tsph:KIH39_13255"/>
<dbReference type="Gene3D" id="3.40.50.410">
    <property type="entry name" value="von Willebrand factor, type A domain"/>
    <property type="match status" value="1"/>
</dbReference>
<feature type="transmembrane region" description="Helical" evidence="1">
    <location>
        <begin position="50"/>
        <end position="71"/>
    </location>
</feature>
<keyword evidence="4" id="KW-1185">Reference proteome</keyword>
<dbReference type="AlphaFoldDB" id="A0A8E6ERY8"/>
<feature type="transmembrane region" description="Helical" evidence="1">
    <location>
        <begin position="6"/>
        <end position="22"/>
    </location>
</feature>
<gene>
    <name evidence="3" type="ORF">KIH39_13255</name>
</gene>
<dbReference type="InterPro" id="IPR011933">
    <property type="entry name" value="Double_TM_dom"/>
</dbReference>
<dbReference type="SUPFAM" id="SSF53300">
    <property type="entry name" value="vWA-like"/>
    <property type="match status" value="1"/>
</dbReference>
<dbReference type="Proteomes" id="UP000676194">
    <property type="component" value="Chromosome"/>
</dbReference>
<feature type="transmembrane region" description="Helical" evidence="1">
    <location>
        <begin position="760"/>
        <end position="779"/>
    </location>
</feature>
<dbReference type="InterPro" id="IPR036465">
    <property type="entry name" value="vWFA_dom_sf"/>
</dbReference>
<dbReference type="PANTHER" id="PTHR37464">
    <property type="entry name" value="BLL2463 PROTEIN"/>
    <property type="match status" value="1"/>
</dbReference>
<name>A0A8E6ERY8_9BACT</name>
<dbReference type="Pfam" id="PF07584">
    <property type="entry name" value="BatA"/>
    <property type="match status" value="1"/>
</dbReference>
<feature type="domain" description="Aerotolerance regulator N-terminal" evidence="2">
    <location>
        <begin position="4"/>
        <end position="73"/>
    </location>
</feature>
<protein>
    <submittedName>
        <fullName evidence="3">BatA domain-containing protein</fullName>
    </submittedName>
</protein>
<evidence type="ECO:0000313" key="4">
    <source>
        <dbReference type="Proteomes" id="UP000676194"/>
    </source>
</evidence>
<keyword evidence="1" id="KW-1133">Transmembrane helix</keyword>
<dbReference type="Gene3D" id="3.40.50.880">
    <property type="match status" value="1"/>
</dbReference>
<dbReference type="EMBL" id="CP074694">
    <property type="protein sequence ID" value="QVL29839.1"/>
    <property type="molecule type" value="Genomic_DNA"/>
</dbReference>
<accession>A0A8E6ERY8</accession>
<proteinExistence type="predicted"/>
<reference evidence="3" key="1">
    <citation type="submission" date="2021-05" db="EMBL/GenBank/DDBJ databases">
        <title>Complete genome sequence of the cellulolytic planctomycete Telmatocola sphagniphila SP2T and characterization of the first cellulase from planctomycetes.</title>
        <authorList>
            <person name="Rakitin A.L."/>
            <person name="Beletsky A.V."/>
            <person name="Naumoff D.G."/>
            <person name="Kulichevskaya I.S."/>
            <person name="Mardanov A.V."/>
            <person name="Ravin N.V."/>
            <person name="Dedysh S.N."/>
        </authorList>
    </citation>
    <scope>NUCLEOTIDE SEQUENCE</scope>
    <source>
        <strain evidence="3">SP2T</strain>
    </source>
</reference>
<evidence type="ECO:0000256" key="1">
    <source>
        <dbReference type="SAM" id="Phobius"/>
    </source>
</evidence>
<dbReference type="SUPFAM" id="SSF52317">
    <property type="entry name" value="Class I glutamine amidotransferase-like"/>
    <property type="match status" value="1"/>
</dbReference>
<sequence>MHAILFTGAALIGMPILLHLIMRQEPKRQPLPTFRFLKMKRRINERKIRLRHWLLLAMRMLLIGLTALALFQPTLLSNRFNIRGEQPVAAVIVLDTSASMGYILAERSGLTEAQQRGLKLLEETTTGSWTMLDEARGRAMELLDELPPNSKVAIIDTSERLVDWSPTAFDARKKIQSIKKTRGNSQTVSRGVEQAYGLFARLDTTTPTDSGPLPRLLVVLSDREGPSWDASRVDDLKSLREKIPPPEVFQIYLDVGIDKPVNMAIRDVSMESAMLDPRDEAIIRVVVEATGQAAENIISCRFDAENETEKKPINLQAGEQKTIEFRRSRIKEGLHTAEIKLETADALPFDNIRYLTFSVREPRKVLAIADGSARIGALGGGATELIKADLEANPFRKELDLYHYIRAFGSVRSVSSDLVLSENVDVWQTPESEMARYEAVILCGLKSPSEKLWNSLKSYLEQGGRVLIFPDGSEQDKLAYNNIVAQSILPGTFEKWIERPEMDIGWDWAGMRYEHPLLAPFKDWRKDPGINFVKTPPLVKRYWQVQPLNNQTIVARFADGANSEGGNPAILERAVGTGVRRGLVMMYAMTFNARQTSGTANQQFDLYDNYSQTSFHLVLSTLTMRYLVGENENFEKVNYYTGQMAVVRWPTEPSRNAKPFYLSGPDVSNTDSQITRDPKENYFRLPAEKTVTPGNYSLSSEDKTWVDGFSLNIPPEESRLERVPVEAIEPIFGKEGITPVGKQFKLREILKGNMTQPVELFPFLMVLLLLFMAFENLLANKFYRS</sequence>
<dbReference type="PANTHER" id="PTHR37464:SF1">
    <property type="entry name" value="BLL2463 PROTEIN"/>
    <property type="match status" value="1"/>
</dbReference>
<dbReference type="RefSeq" id="WP_213493721.1">
    <property type="nucleotide sequence ID" value="NZ_CP074694.1"/>
</dbReference>
<organism evidence="3 4">
    <name type="scientific">Telmatocola sphagniphila</name>
    <dbReference type="NCBI Taxonomy" id="1123043"/>
    <lineage>
        <taxon>Bacteria</taxon>
        <taxon>Pseudomonadati</taxon>
        <taxon>Planctomycetota</taxon>
        <taxon>Planctomycetia</taxon>
        <taxon>Gemmatales</taxon>
        <taxon>Gemmataceae</taxon>
    </lineage>
</organism>
<evidence type="ECO:0000259" key="2">
    <source>
        <dbReference type="Pfam" id="PF07584"/>
    </source>
</evidence>
<dbReference type="NCBIfam" id="TIGR02226">
    <property type="entry name" value="two_anch"/>
    <property type="match status" value="1"/>
</dbReference>
<dbReference type="InterPro" id="IPR029062">
    <property type="entry name" value="Class_I_gatase-like"/>
</dbReference>
<evidence type="ECO:0000313" key="3">
    <source>
        <dbReference type="EMBL" id="QVL29839.1"/>
    </source>
</evidence>
<keyword evidence="1" id="KW-0812">Transmembrane</keyword>
<dbReference type="InterPro" id="IPR024163">
    <property type="entry name" value="Aerotolerance_reg_N"/>
</dbReference>